<evidence type="ECO:0000313" key="8">
    <source>
        <dbReference type="EMBL" id="MFC3762934.1"/>
    </source>
</evidence>
<feature type="transmembrane region" description="Helical" evidence="6">
    <location>
        <begin position="216"/>
        <end position="240"/>
    </location>
</feature>
<dbReference type="PANTHER" id="PTHR35007">
    <property type="entry name" value="INTEGRAL MEMBRANE PROTEIN-RELATED"/>
    <property type="match status" value="1"/>
</dbReference>
<dbReference type="EMBL" id="JBHRZH010000016">
    <property type="protein sequence ID" value="MFC3762934.1"/>
    <property type="molecule type" value="Genomic_DNA"/>
</dbReference>
<feature type="domain" description="Type II secretion system protein GspF" evidence="7">
    <location>
        <begin position="110"/>
        <end position="231"/>
    </location>
</feature>
<evidence type="ECO:0000256" key="3">
    <source>
        <dbReference type="ARBA" id="ARBA00022692"/>
    </source>
</evidence>
<evidence type="ECO:0000256" key="6">
    <source>
        <dbReference type="SAM" id="Phobius"/>
    </source>
</evidence>
<proteinExistence type="predicted"/>
<sequence>MTLLAIALATAAVIAWPRSDRIRRRLAAVLPTRQEQTRKPDRTELWSSTRGRRIVAGLAGLAVCLVLGGWFGPIVGLGVAVGVDQALARMEPRATRERRTKLTADLPFAADLLAACLRAGRPPGACVDAVARACNGPLAVELALVAAALRLGAEPRIAWSAFLDEPVLAPFGRAMVRSWDSGAPLSDTLDSLAAECRQDLRAAATERARSVGVRAAAPLGLCFLPAFLLIGIVPVVIAAVSRVL</sequence>
<dbReference type="Pfam" id="PF00482">
    <property type="entry name" value="T2SSF"/>
    <property type="match status" value="1"/>
</dbReference>
<gene>
    <name evidence="8" type="ORF">ACFOUW_18990</name>
</gene>
<dbReference type="PANTHER" id="PTHR35007:SF3">
    <property type="entry name" value="POSSIBLE CONSERVED ALANINE RICH MEMBRANE PROTEIN"/>
    <property type="match status" value="1"/>
</dbReference>
<organism evidence="8 9">
    <name type="scientific">Tenggerimyces flavus</name>
    <dbReference type="NCBI Taxonomy" id="1708749"/>
    <lineage>
        <taxon>Bacteria</taxon>
        <taxon>Bacillati</taxon>
        <taxon>Actinomycetota</taxon>
        <taxon>Actinomycetes</taxon>
        <taxon>Propionibacteriales</taxon>
        <taxon>Nocardioidaceae</taxon>
        <taxon>Tenggerimyces</taxon>
    </lineage>
</organism>
<evidence type="ECO:0000256" key="2">
    <source>
        <dbReference type="ARBA" id="ARBA00022475"/>
    </source>
</evidence>
<keyword evidence="9" id="KW-1185">Reference proteome</keyword>
<evidence type="ECO:0000313" key="9">
    <source>
        <dbReference type="Proteomes" id="UP001595699"/>
    </source>
</evidence>
<keyword evidence="5 6" id="KW-0472">Membrane</keyword>
<dbReference type="RefSeq" id="WP_307782222.1">
    <property type="nucleotide sequence ID" value="NZ_JAFBCM010000001.1"/>
</dbReference>
<keyword evidence="4 6" id="KW-1133">Transmembrane helix</keyword>
<dbReference type="InterPro" id="IPR018076">
    <property type="entry name" value="T2SS_GspF_dom"/>
</dbReference>
<name>A0ABV7YDQ3_9ACTN</name>
<evidence type="ECO:0000256" key="5">
    <source>
        <dbReference type="ARBA" id="ARBA00023136"/>
    </source>
</evidence>
<protein>
    <submittedName>
        <fullName evidence="8">Type II secretion system F family protein</fullName>
    </submittedName>
</protein>
<reference evidence="9" key="1">
    <citation type="journal article" date="2019" name="Int. J. Syst. Evol. Microbiol.">
        <title>The Global Catalogue of Microorganisms (GCM) 10K type strain sequencing project: providing services to taxonomists for standard genome sequencing and annotation.</title>
        <authorList>
            <consortium name="The Broad Institute Genomics Platform"/>
            <consortium name="The Broad Institute Genome Sequencing Center for Infectious Disease"/>
            <person name="Wu L."/>
            <person name="Ma J."/>
        </authorList>
    </citation>
    <scope>NUCLEOTIDE SEQUENCE [LARGE SCALE GENOMIC DNA]</scope>
    <source>
        <strain evidence="9">CGMCC 4.7241</strain>
    </source>
</reference>
<accession>A0ABV7YDQ3</accession>
<evidence type="ECO:0000256" key="4">
    <source>
        <dbReference type="ARBA" id="ARBA00022989"/>
    </source>
</evidence>
<evidence type="ECO:0000256" key="1">
    <source>
        <dbReference type="ARBA" id="ARBA00004651"/>
    </source>
</evidence>
<keyword evidence="3 6" id="KW-0812">Transmembrane</keyword>
<dbReference type="Proteomes" id="UP001595699">
    <property type="component" value="Unassembled WGS sequence"/>
</dbReference>
<keyword evidence="2" id="KW-1003">Cell membrane</keyword>
<comment type="subcellular location">
    <subcellularLocation>
        <location evidence="1">Cell membrane</location>
        <topology evidence="1">Multi-pass membrane protein</topology>
    </subcellularLocation>
</comment>
<comment type="caution">
    <text evidence="8">The sequence shown here is derived from an EMBL/GenBank/DDBJ whole genome shotgun (WGS) entry which is preliminary data.</text>
</comment>
<evidence type="ECO:0000259" key="7">
    <source>
        <dbReference type="Pfam" id="PF00482"/>
    </source>
</evidence>
<feature type="transmembrane region" description="Helical" evidence="6">
    <location>
        <begin position="54"/>
        <end position="83"/>
    </location>
</feature>